<dbReference type="SUPFAM" id="SSF55729">
    <property type="entry name" value="Acyl-CoA N-acyltransferases (Nat)"/>
    <property type="match status" value="1"/>
</dbReference>
<dbReference type="InterPro" id="IPR016181">
    <property type="entry name" value="Acyl_CoA_acyltransferase"/>
</dbReference>
<gene>
    <name evidence="4" type="ORF">LCGC14_0079260</name>
</gene>
<accession>A0A0F9VJ10</accession>
<dbReference type="PROSITE" id="PS51186">
    <property type="entry name" value="GNAT"/>
    <property type="match status" value="1"/>
</dbReference>
<keyword evidence="2" id="KW-0012">Acyltransferase</keyword>
<proteinExistence type="predicted"/>
<dbReference type="InterPro" id="IPR051556">
    <property type="entry name" value="N-term/lysine_N-AcTrnsfr"/>
</dbReference>
<comment type="caution">
    <text evidence="4">The sequence shown here is derived from an EMBL/GenBank/DDBJ whole genome shotgun (WGS) entry which is preliminary data.</text>
</comment>
<evidence type="ECO:0000256" key="1">
    <source>
        <dbReference type="ARBA" id="ARBA00022679"/>
    </source>
</evidence>
<dbReference type="InterPro" id="IPR000182">
    <property type="entry name" value="GNAT_dom"/>
</dbReference>
<feature type="domain" description="N-acetyltransferase" evidence="3">
    <location>
        <begin position="3"/>
        <end position="172"/>
    </location>
</feature>
<sequence>MELIYTLCSLENLQQLRQISEETFSIAFAKDNNPIDFKNYLEKAFALERIKEELLNPNSDFFFAYHKNQIVAYFKLNVEAAQSDIKRDDSMELERIYVLSKYQGLGIGEKLLNHIKELVLKRNKKMLWLGVWQENKKAIKFYERHGFQKFDTHPYFIGSDEQTDWLMRLNLSTL</sequence>
<dbReference type="PANTHER" id="PTHR42919">
    <property type="entry name" value="N-ALPHA-ACETYLTRANSFERASE"/>
    <property type="match status" value="1"/>
</dbReference>
<name>A0A0F9VJ10_9ZZZZ</name>
<keyword evidence="1" id="KW-0808">Transferase</keyword>
<evidence type="ECO:0000259" key="3">
    <source>
        <dbReference type="PROSITE" id="PS51186"/>
    </source>
</evidence>
<dbReference type="EMBL" id="LAZR01000020">
    <property type="protein sequence ID" value="KKO05106.1"/>
    <property type="molecule type" value="Genomic_DNA"/>
</dbReference>
<dbReference type="Gene3D" id="3.40.630.30">
    <property type="match status" value="1"/>
</dbReference>
<evidence type="ECO:0000256" key="2">
    <source>
        <dbReference type="ARBA" id="ARBA00023315"/>
    </source>
</evidence>
<evidence type="ECO:0000313" key="4">
    <source>
        <dbReference type="EMBL" id="KKO05106.1"/>
    </source>
</evidence>
<dbReference type="AlphaFoldDB" id="A0A0F9VJ10"/>
<dbReference type="GO" id="GO:0016747">
    <property type="term" value="F:acyltransferase activity, transferring groups other than amino-acyl groups"/>
    <property type="evidence" value="ECO:0007669"/>
    <property type="project" value="InterPro"/>
</dbReference>
<dbReference type="CDD" id="cd04301">
    <property type="entry name" value="NAT_SF"/>
    <property type="match status" value="1"/>
</dbReference>
<dbReference type="PANTHER" id="PTHR42919:SF8">
    <property type="entry name" value="N-ALPHA-ACETYLTRANSFERASE 50"/>
    <property type="match status" value="1"/>
</dbReference>
<dbReference type="Pfam" id="PF00583">
    <property type="entry name" value="Acetyltransf_1"/>
    <property type="match status" value="1"/>
</dbReference>
<reference evidence="4" key="1">
    <citation type="journal article" date="2015" name="Nature">
        <title>Complex archaea that bridge the gap between prokaryotes and eukaryotes.</title>
        <authorList>
            <person name="Spang A."/>
            <person name="Saw J.H."/>
            <person name="Jorgensen S.L."/>
            <person name="Zaremba-Niedzwiedzka K."/>
            <person name="Martijn J."/>
            <person name="Lind A.E."/>
            <person name="van Eijk R."/>
            <person name="Schleper C."/>
            <person name="Guy L."/>
            <person name="Ettema T.J."/>
        </authorList>
    </citation>
    <scope>NUCLEOTIDE SEQUENCE</scope>
</reference>
<protein>
    <recommendedName>
        <fullName evidence="3">N-acetyltransferase domain-containing protein</fullName>
    </recommendedName>
</protein>
<organism evidence="4">
    <name type="scientific">marine sediment metagenome</name>
    <dbReference type="NCBI Taxonomy" id="412755"/>
    <lineage>
        <taxon>unclassified sequences</taxon>
        <taxon>metagenomes</taxon>
        <taxon>ecological metagenomes</taxon>
    </lineage>
</organism>